<accession>A0A1F5BTN9</accession>
<dbReference type="AlphaFoldDB" id="A0A1F5BTN9"/>
<keyword evidence="2" id="KW-0472">Membrane</keyword>
<keyword evidence="2" id="KW-0812">Transmembrane</keyword>
<protein>
    <submittedName>
        <fullName evidence="3">Uncharacterized protein</fullName>
    </submittedName>
</protein>
<dbReference type="EMBL" id="MEYS01000002">
    <property type="protein sequence ID" value="OGD33987.1"/>
    <property type="molecule type" value="Genomic_DNA"/>
</dbReference>
<keyword evidence="2" id="KW-1133">Transmembrane helix</keyword>
<evidence type="ECO:0000256" key="2">
    <source>
        <dbReference type="SAM" id="Phobius"/>
    </source>
</evidence>
<evidence type="ECO:0000313" key="4">
    <source>
        <dbReference type="Proteomes" id="UP000176650"/>
    </source>
</evidence>
<dbReference type="STRING" id="1797298.A2988_00680"/>
<evidence type="ECO:0000313" key="3">
    <source>
        <dbReference type="EMBL" id="OGD33987.1"/>
    </source>
</evidence>
<feature type="compositionally biased region" description="Polar residues" evidence="1">
    <location>
        <begin position="1"/>
        <end position="13"/>
    </location>
</feature>
<dbReference type="Proteomes" id="UP000176650">
    <property type="component" value="Unassembled WGS sequence"/>
</dbReference>
<gene>
    <name evidence="3" type="ORF">A2988_00680</name>
</gene>
<feature type="compositionally biased region" description="Polar residues" evidence="1">
    <location>
        <begin position="21"/>
        <end position="37"/>
    </location>
</feature>
<proteinExistence type="predicted"/>
<feature type="region of interest" description="Disordered" evidence="1">
    <location>
        <begin position="1"/>
        <end position="37"/>
    </location>
</feature>
<reference evidence="3 4" key="1">
    <citation type="journal article" date="2016" name="Nat. Commun.">
        <title>Thousands of microbial genomes shed light on interconnected biogeochemical processes in an aquifer system.</title>
        <authorList>
            <person name="Anantharaman K."/>
            <person name="Brown C.T."/>
            <person name="Hug L.A."/>
            <person name="Sharon I."/>
            <person name="Castelle C.J."/>
            <person name="Probst A.J."/>
            <person name="Thomas B.C."/>
            <person name="Singh A."/>
            <person name="Wilkins M.J."/>
            <person name="Karaoz U."/>
            <person name="Brodie E.L."/>
            <person name="Williams K.H."/>
            <person name="Hubbard S.S."/>
            <person name="Banfield J.F."/>
        </authorList>
    </citation>
    <scope>NUCLEOTIDE SEQUENCE [LARGE SCALE GENOMIC DNA]</scope>
</reference>
<evidence type="ECO:0000256" key="1">
    <source>
        <dbReference type="SAM" id="MobiDB-lite"/>
    </source>
</evidence>
<comment type="caution">
    <text evidence="3">The sequence shown here is derived from an EMBL/GenBank/DDBJ whole genome shotgun (WGS) entry which is preliminary data.</text>
</comment>
<name>A0A1F5BTN9_9BACT</name>
<organism evidence="3 4">
    <name type="scientific">Candidatus Azambacteria bacterium RIFCSPLOWO2_01_FULL_46_25</name>
    <dbReference type="NCBI Taxonomy" id="1797298"/>
    <lineage>
        <taxon>Bacteria</taxon>
        <taxon>Candidatus Azamiibacteriota</taxon>
    </lineage>
</organism>
<feature type="transmembrane region" description="Helical" evidence="2">
    <location>
        <begin position="56"/>
        <end position="79"/>
    </location>
</feature>
<sequence>MSNPPENQAGGNETKSETKVSAENAPTTAGVGQSSAYPTKEEFKGLVEKQKSDQNILLVIMAGVVIFIVVTFWLELYAVNRNYAQDKSLMLQNNQLNKDYFDKVLFLNNEIQDLKTKIEVLRARNSYLK</sequence>